<dbReference type="SUPFAM" id="SSF52218">
    <property type="entry name" value="Flavoproteins"/>
    <property type="match status" value="1"/>
</dbReference>
<dbReference type="RefSeq" id="WP_344818119.1">
    <property type="nucleotide sequence ID" value="NZ_BAABCP010000001.1"/>
</dbReference>
<reference evidence="3" key="1">
    <citation type="journal article" date="2019" name="Int. J. Syst. Evol. Microbiol.">
        <title>The Global Catalogue of Microorganisms (GCM) 10K type strain sequencing project: providing services to taxonomists for standard genome sequencing and annotation.</title>
        <authorList>
            <consortium name="The Broad Institute Genomics Platform"/>
            <consortium name="The Broad Institute Genome Sequencing Center for Infectious Disease"/>
            <person name="Wu L."/>
            <person name="Ma J."/>
        </authorList>
    </citation>
    <scope>NUCLEOTIDE SEQUENCE [LARGE SCALE GENOMIC DNA]</scope>
    <source>
        <strain evidence="3">JCM 17024</strain>
    </source>
</reference>
<keyword evidence="3" id="KW-1185">Reference proteome</keyword>
<name>A0ABP7MVL6_9MICO</name>
<dbReference type="PANTHER" id="PTHR43741">
    <property type="entry name" value="FMN-DEPENDENT NADH-AZOREDUCTASE 1"/>
    <property type="match status" value="1"/>
</dbReference>
<organism evidence="2 3">
    <name type="scientific">Microbacterium soli</name>
    <dbReference type="NCBI Taxonomy" id="446075"/>
    <lineage>
        <taxon>Bacteria</taxon>
        <taxon>Bacillati</taxon>
        <taxon>Actinomycetota</taxon>
        <taxon>Actinomycetes</taxon>
        <taxon>Micrococcales</taxon>
        <taxon>Microbacteriaceae</taxon>
        <taxon>Microbacterium</taxon>
    </lineage>
</organism>
<gene>
    <name evidence="2" type="ORF">GCM10022383_07050</name>
</gene>
<dbReference type="EMBL" id="BAABCP010000001">
    <property type="protein sequence ID" value="GAA3931104.1"/>
    <property type="molecule type" value="Genomic_DNA"/>
</dbReference>
<evidence type="ECO:0000313" key="2">
    <source>
        <dbReference type="EMBL" id="GAA3931104.1"/>
    </source>
</evidence>
<dbReference type="Proteomes" id="UP001501591">
    <property type="component" value="Unassembled WGS sequence"/>
</dbReference>
<dbReference type="InterPro" id="IPR050104">
    <property type="entry name" value="FMN-dep_NADH:Q_OxRdtase_AzoR1"/>
</dbReference>
<comment type="caution">
    <text evidence="2">The sequence shown here is derived from an EMBL/GenBank/DDBJ whole genome shotgun (WGS) entry which is preliminary data.</text>
</comment>
<feature type="domain" description="Flavodoxin-like fold" evidence="1">
    <location>
        <begin position="1"/>
        <end position="192"/>
    </location>
</feature>
<dbReference type="PANTHER" id="PTHR43741:SF4">
    <property type="entry name" value="FMN-DEPENDENT NADH:QUINONE OXIDOREDUCTASE"/>
    <property type="match status" value="1"/>
</dbReference>
<dbReference type="InterPro" id="IPR029039">
    <property type="entry name" value="Flavoprotein-like_sf"/>
</dbReference>
<protein>
    <submittedName>
        <fullName evidence="2">NAD(P)H-dependent oxidoreductase</fullName>
    </submittedName>
</protein>
<sequence>MTLLRIDASIHPHSSATRELGDIVEAEWTSGRPDALVRRRDLTENPVRFESWRDAVTGGMTPQDQRTAAQRDAIALAESLADELISATALLFDFPLYNYGVAQHVKSWFDMAYTDPRIDPAGSALRGKPAVLVTALGGNYDEGTPKHGWDHSTPWIRRVLEDVWGLELQVVQRSYTLVGVNPALDRFADAAAAHRTESLDSARRLGRELVQRATATVAAA</sequence>
<accession>A0ABP7MVL6</accession>
<evidence type="ECO:0000259" key="1">
    <source>
        <dbReference type="Pfam" id="PF02525"/>
    </source>
</evidence>
<dbReference type="Gene3D" id="3.40.50.360">
    <property type="match status" value="1"/>
</dbReference>
<evidence type="ECO:0000313" key="3">
    <source>
        <dbReference type="Proteomes" id="UP001501591"/>
    </source>
</evidence>
<dbReference type="Pfam" id="PF02525">
    <property type="entry name" value="Flavodoxin_2"/>
    <property type="match status" value="1"/>
</dbReference>
<proteinExistence type="predicted"/>
<dbReference type="InterPro" id="IPR003680">
    <property type="entry name" value="Flavodoxin_fold"/>
</dbReference>